<dbReference type="InterPro" id="IPR002575">
    <property type="entry name" value="Aminoglycoside_PTrfase"/>
</dbReference>
<keyword evidence="3" id="KW-1185">Reference proteome</keyword>
<dbReference type="Proteomes" id="UP001299970">
    <property type="component" value="Unassembled WGS sequence"/>
</dbReference>
<proteinExistence type="predicted"/>
<accession>A0ABS9T9F0</accession>
<dbReference type="Gene3D" id="1.10.510.10">
    <property type="entry name" value="Transferase(Phosphotransferase) domain 1"/>
    <property type="match status" value="1"/>
</dbReference>
<organism evidence="2 3">
    <name type="scientific">Pseudonocardia alaniniphila</name>
    <dbReference type="NCBI Taxonomy" id="75291"/>
    <lineage>
        <taxon>Bacteria</taxon>
        <taxon>Bacillati</taxon>
        <taxon>Actinomycetota</taxon>
        <taxon>Actinomycetes</taxon>
        <taxon>Pseudonocardiales</taxon>
        <taxon>Pseudonocardiaceae</taxon>
        <taxon>Pseudonocardia</taxon>
    </lineage>
</organism>
<reference evidence="2 3" key="1">
    <citation type="submission" date="2022-03" db="EMBL/GenBank/DDBJ databases">
        <title>Pseudonocardia alaer sp. nov., a novel actinomycete isolated from reed forest soil.</title>
        <authorList>
            <person name="Wang L."/>
        </authorList>
    </citation>
    <scope>NUCLEOTIDE SEQUENCE [LARGE SCALE GENOMIC DNA]</scope>
    <source>
        <strain evidence="2 3">Y-16303</strain>
    </source>
</reference>
<gene>
    <name evidence="2" type="ORF">MMF94_05645</name>
</gene>
<comment type="caution">
    <text evidence="2">The sequence shown here is derived from an EMBL/GenBank/DDBJ whole genome shotgun (WGS) entry which is preliminary data.</text>
</comment>
<dbReference type="SUPFAM" id="SSF56112">
    <property type="entry name" value="Protein kinase-like (PK-like)"/>
    <property type="match status" value="1"/>
</dbReference>
<evidence type="ECO:0000313" key="3">
    <source>
        <dbReference type="Proteomes" id="UP001299970"/>
    </source>
</evidence>
<sequence length="294" mass="32286">MDLGEAVGRRSLEEACRRVGVDARSVELIRVGTNAVFRVGRDVIGRVVLDEGNGPSVERQVAVARWLESVGFPANRALAVDQPVKADGLLVTLWESVCDGEVYAPIADVAAVIKQLHELRSPTGIDLPDLRPFGAETDPLPGFPGLDENDATFLRSRIERARLEFGNLPFALPLGVIHGDANVGNVLSGKEGRPVVIDLDSFAVGPREWDLIQTAIFYDRFGWHTAEEYRTFVDVYGYDIMTWPGYSDLADMREVAMVTWLSRKATESGGAAAEAKKRINAMRTGGSRRDWGPY</sequence>
<dbReference type="Pfam" id="PF01636">
    <property type="entry name" value="APH"/>
    <property type="match status" value="1"/>
</dbReference>
<protein>
    <submittedName>
        <fullName evidence="2">Aminoglycoside phosphotransferase family protein</fullName>
    </submittedName>
</protein>
<dbReference type="EMBL" id="JAKXMK010000004">
    <property type="protein sequence ID" value="MCH6165160.1"/>
    <property type="molecule type" value="Genomic_DNA"/>
</dbReference>
<dbReference type="RefSeq" id="WP_241035192.1">
    <property type="nucleotide sequence ID" value="NZ_BAAAJF010000018.1"/>
</dbReference>
<evidence type="ECO:0000313" key="2">
    <source>
        <dbReference type="EMBL" id="MCH6165160.1"/>
    </source>
</evidence>
<name>A0ABS9T9F0_9PSEU</name>
<dbReference type="InterPro" id="IPR011009">
    <property type="entry name" value="Kinase-like_dom_sf"/>
</dbReference>
<feature type="domain" description="Aminoglycoside phosphotransferase" evidence="1">
    <location>
        <begin position="34"/>
        <end position="241"/>
    </location>
</feature>
<evidence type="ECO:0000259" key="1">
    <source>
        <dbReference type="Pfam" id="PF01636"/>
    </source>
</evidence>